<dbReference type="OrthoDB" id="3676510at2"/>
<gene>
    <name evidence="1" type="ORF">BSZ40_05065</name>
</gene>
<dbReference type="InParanoid" id="A0A1Q5PWU3"/>
<comment type="caution">
    <text evidence="1">The sequence shown here is derived from an EMBL/GenBank/DDBJ whole genome shotgun (WGS) entry which is preliminary data.</text>
</comment>
<keyword evidence="2" id="KW-1185">Reference proteome</keyword>
<evidence type="ECO:0000313" key="2">
    <source>
        <dbReference type="Proteomes" id="UP000185612"/>
    </source>
</evidence>
<reference evidence="2" key="1">
    <citation type="submission" date="2016-12" db="EMBL/GenBank/DDBJ databases">
        <authorList>
            <person name="Meng X."/>
        </authorList>
    </citation>
    <scope>NUCLEOTIDE SEQUENCE [LARGE SCALE GENOMIC DNA]</scope>
    <source>
        <strain evidence="2">DSM 20732</strain>
    </source>
</reference>
<dbReference type="AlphaFoldDB" id="A0A1Q5PWU3"/>
<dbReference type="Proteomes" id="UP000185612">
    <property type="component" value="Unassembled WGS sequence"/>
</dbReference>
<organism evidence="1 2">
    <name type="scientific">Buchananella hordeovulneris</name>
    <dbReference type="NCBI Taxonomy" id="52770"/>
    <lineage>
        <taxon>Bacteria</taxon>
        <taxon>Bacillati</taxon>
        <taxon>Actinomycetota</taxon>
        <taxon>Actinomycetes</taxon>
        <taxon>Actinomycetales</taxon>
        <taxon>Actinomycetaceae</taxon>
        <taxon>Buchananella</taxon>
    </lineage>
</organism>
<dbReference type="STRING" id="52770.BSZ40_05065"/>
<sequence length="355" mass="38846">MDNPRALHVNDIASSPLRLLAAATEAGWPWEFIDRYRRPAGASRAQDAWGAAKWAARLWRASRHFDLLHVHYGLMARHARFTRKPYCLHFHGSDARTVQYMPRYRKHIVTAAREALAVFFATPDIRTHTLALRSDAIYLPIPIMVDQLPTWQPPARPRVFFASRWEAVKGLATQLEIARQLRAARPDVELVGLDWGDGAEQARAVGVRTLPQVAPDAFLRDYLARATVVVGQPTGMLATSELEALGIGVPVAAALNPAWYGIAGIPVPPALGGLAAFDDVDGHDMQDLAGPPLAEKTAAALTEQVVAALDDPQATSQRIAGRQWLSEVHDARRGAATIRAAYQRAVADGRLRPAS</sequence>
<protein>
    <recommendedName>
        <fullName evidence="3">Glycosyltransferase subfamily 4-like N-terminal domain-containing protein</fullName>
    </recommendedName>
</protein>
<accession>A0A1Q5PWU3</accession>
<evidence type="ECO:0008006" key="3">
    <source>
        <dbReference type="Google" id="ProtNLM"/>
    </source>
</evidence>
<proteinExistence type="predicted"/>
<dbReference type="SUPFAM" id="SSF53756">
    <property type="entry name" value="UDP-Glycosyltransferase/glycogen phosphorylase"/>
    <property type="match status" value="1"/>
</dbReference>
<evidence type="ECO:0000313" key="1">
    <source>
        <dbReference type="EMBL" id="OKL51860.1"/>
    </source>
</evidence>
<name>A0A1Q5PWU3_9ACTO</name>
<dbReference type="EMBL" id="MQVS01000004">
    <property type="protein sequence ID" value="OKL51860.1"/>
    <property type="molecule type" value="Genomic_DNA"/>
</dbReference>
<dbReference type="Gene3D" id="3.40.50.2000">
    <property type="entry name" value="Glycogen Phosphorylase B"/>
    <property type="match status" value="2"/>
</dbReference>
<dbReference type="RefSeq" id="WP_073823955.1">
    <property type="nucleotide sequence ID" value="NZ_MQVS01000004.1"/>
</dbReference>